<name>A0AA86P4S5_9EUKA</name>
<gene>
    <name evidence="1" type="ORF">HINF_LOCUS18326</name>
    <name evidence="2" type="ORF">HINF_LOCUS2960</name>
</gene>
<reference evidence="2 3" key="2">
    <citation type="submission" date="2024-07" db="EMBL/GenBank/DDBJ databases">
        <authorList>
            <person name="Akdeniz Z."/>
        </authorList>
    </citation>
    <scope>NUCLEOTIDE SEQUENCE [LARGE SCALE GENOMIC DNA]</scope>
</reference>
<comment type="caution">
    <text evidence="1">The sequence shown here is derived from an EMBL/GenBank/DDBJ whole genome shotgun (WGS) entry which is preliminary data.</text>
</comment>
<sequence>MKQICKPEMINNLIESQALTREFFPQLHFPVLYDVPKQTVSLQVMQLFLVSLFILMTCAIRQRAAYHLYKLVILDTMVNLLSKRDVNRIYHQYLELTVGRQCNKINIITAYNSLNDVTIILNKRLYGKISRKDSWNTYILRETRKLILFGQLYPNRYFESYHVKTQPILIQAQITYFYLMIGIGVENKCDNKLIA</sequence>
<dbReference type="EMBL" id="CATOUU010000464">
    <property type="protein sequence ID" value="CAI9930681.1"/>
    <property type="molecule type" value="Genomic_DNA"/>
</dbReference>
<dbReference type="EMBL" id="CAXDID020000005">
    <property type="protein sequence ID" value="CAL5974652.1"/>
    <property type="molecule type" value="Genomic_DNA"/>
</dbReference>
<keyword evidence="3" id="KW-1185">Reference proteome</keyword>
<evidence type="ECO:0000313" key="3">
    <source>
        <dbReference type="Proteomes" id="UP001642409"/>
    </source>
</evidence>
<accession>A0AA86P4S5</accession>
<dbReference type="Proteomes" id="UP001642409">
    <property type="component" value="Unassembled WGS sequence"/>
</dbReference>
<evidence type="ECO:0000313" key="1">
    <source>
        <dbReference type="EMBL" id="CAI9930681.1"/>
    </source>
</evidence>
<organism evidence="1">
    <name type="scientific">Hexamita inflata</name>
    <dbReference type="NCBI Taxonomy" id="28002"/>
    <lineage>
        <taxon>Eukaryota</taxon>
        <taxon>Metamonada</taxon>
        <taxon>Diplomonadida</taxon>
        <taxon>Hexamitidae</taxon>
        <taxon>Hexamitinae</taxon>
        <taxon>Hexamita</taxon>
    </lineage>
</organism>
<dbReference type="AlphaFoldDB" id="A0AA86P4S5"/>
<proteinExistence type="predicted"/>
<protein>
    <submittedName>
        <fullName evidence="2">Hypothetical_protein</fullName>
    </submittedName>
</protein>
<reference evidence="1" key="1">
    <citation type="submission" date="2023-06" db="EMBL/GenBank/DDBJ databases">
        <authorList>
            <person name="Kurt Z."/>
        </authorList>
    </citation>
    <scope>NUCLEOTIDE SEQUENCE</scope>
</reference>
<evidence type="ECO:0000313" key="2">
    <source>
        <dbReference type="EMBL" id="CAL5974652.1"/>
    </source>
</evidence>